<evidence type="ECO:0000313" key="5">
    <source>
        <dbReference type="EMBL" id="CAH0713051.1"/>
    </source>
</evidence>
<proteinExistence type="predicted"/>
<evidence type="ECO:0000256" key="2">
    <source>
        <dbReference type="ARBA" id="ARBA00022574"/>
    </source>
</evidence>
<dbReference type="Pfam" id="PF00400">
    <property type="entry name" value="WD40"/>
    <property type="match status" value="2"/>
</dbReference>
<dbReference type="InterPro" id="IPR036322">
    <property type="entry name" value="WD40_repeat_dom_sf"/>
</dbReference>
<dbReference type="SMART" id="SM00320">
    <property type="entry name" value="WD40"/>
    <property type="match status" value="5"/>
</dbReference>
<feature type="repeat" description="WD" evidence="4">
    <location>
        <begin position="79"/>
        <end position="115"/>
    </location>
</feature>
<reference evidence="5" key="1">
    <citation type="submission" date="2021-12" db="EMBL/GenBank/DDBJ databases">
        <authorList>
            <person name="Martin H S."/>
        </authorList>
    </citation>
    <scope>NUCLEOTIDE SEQUENCE</scope>
</reference>
<dbReference type="InterPro" id="IPR001680">
    <property type="entry name" value="WD40_rpt"/>
</dbReference>
<dbReference type="PROSITE" id="PS50294">
    <property type="entry name" value="WD_REPEATS_REGION"/>
    <property type="match status" value="1"/>
</dbReference>
<protein>
    <recommendedName>
        <fullName evidence="1">WD repeat-containing protein 89</fullName>
    </recommendedName>
</protein>
<accession>A0A8J9Y324</accession>
<feature type="non-terminal residue" evidence="5">
    <location>
        <position position="379"/>
    </location>
</feature>
<dbReference type="PANTHER" id="PTHR22889:SF0">
    <property type="entry name" value="WD REPEAT-CONTAINING PROTEIN 89"/>
    <property type="match status" value="1"/>
</dbReference>
<feature type="repeat" description="WD" evidence="4">
    <location>
        <begin position="173"/>
        <end position="207"/>
    </location>
</feature>
<dbReference type="Proteomes" id="UP000838878">
    <property type="component" value="Chromosome 1"/>
</dbReference>
<dbReference type="InterPro" id="IPR039328">
    <property type="entry name" value="WDR89"/>
</dbReference>
<dbReference type="OrthoDB" id="25131at2759"/>
<evidence type="ECO:0000313" key="6">
    <source>
        <dbReference type="Proteomes" id="UP000838878"/>
    </source>
</evidence>
<gene>
    <name evidence="5" type="ORF">BINO364_LOCUS250</name>
</gene>
<keyword evidence="2 4" id="KW-0853">WD repeat</keyword>
<organism evidence="5 6">
    <name type="scientific">Brenthis ino</name>
    <name type="common">lesser marbled fritillary</name>
    <dbReference type="NCBI Taxonomy" id="405034"/>
    <lineage>
        <taxon>Eukaryota</taxon>
        <taxon>Metazoa</taxon>
        <taxon>Ecdysozoa</taxon>
        <taxon>Arthropoda</taxon>
        <taxon>Hexapoda</taxon>
        <taxon>Insecta</taxon>
        <taxon>Pterygota</taxon>
        <taxon>Neoptera</taxon>
        <taxon>Endopterygota</taxon>
        <taxon>Lepidoptera</taxon>
        <taxon>Glossata</taxon>
        <taxon>Ditrysia</taxon>
        <taxon>Papilionoidea</taxon>
        <taxon>Nymphalidae</taxon>
        <taxon>Heliconiinae</taxon>
        <taxon>Argynnini</taxon>
        <taxon>Brenthis</taxon>
    </lineage>
</organism>
<name>A0A8J9Y324_9NEOP</name>
<evidence type="ECO:0000256" key="4">
    <source>
        <dbReference type="PROSITE-ProRule" id="PRU00221"/>
    </source>
</evidence>
<keyword evidence="3" id="KW-0677">Repeat</keyword>
<dbReference type="PROSITE" id="PS50082">
    <property type="entry name" value="WD_REPEATS_2"/>
    <property type="match status" value="2"/>
</dbReference>
<dbReference type="SUPFAM" id="SSF50978">
    <property type="entry name" value="WD40 repeat-like"/>
    <property type="match status" value="1"/>
</dbReference>
<sequence length="379" mass="42001">MCDILENEEIDKDTVEADELDKFFSKTYSLLTETAVTLKKSYITKLKVTKSLNIAVGLDDNSIEVYNLDKSSLSKVCRLSGHEKALTEVVFSPQEDYLLYSAGHDGIKLWDTRTGGTCVQKYEDEEDSPSRPYDAMDVSCTGRVICAGSQLVQEDAFLVFWDNRALQPLGGYWNSHTDDISQVKFHKDKTEILATGSLDGLLNIFNILETTEDDALTYSLNVENSIEKITWLNDSLVSCITQSNDLQLWDASTGDLIKSYGRDKVARSIKRLRGDDCYLVDTYKSKDDKTVILAGSYGGDGNVLRSVTEAGKKLQPTTNFAKNKQIVRCCSYDEEKDVLITAGESGFVTVWGAAAAAAGAAGERVPTGLRLHDNRHKPY</sequence>
<dbReference type="PANTHER" id="PTHR22889">
    <property type="entry name" value="WD REPEAT-CONTAINING PROTEIN 89"/>
    <property type="match status" value="1"/>
</dbReference>
<keyword evidence="6" id="KW-1185">Reference proteome</keyword>
<dbReference type="AlphaFoldDB" id="A0A8J9Y324"/>
<dbReference type="EMBL" id="OV170221">
    <property type="protein sequence ID" value="CAH0713051.1"/>
    <property type="molecule type" value="Genomic_DNA"/>
</dbReference>
<dbReference type="InterPro" id="IPR015943">
    <property type="entry name" value="WD40/YVTN_repeat-like_dom_sf"/>
</dbReference>
<evidence type="ECO:0000256" key="1">
    <source>
        <dbReference type="ARBA" id="ARBA00021125"/>
    </source>
</evidence>
<dbReference type="Gene3D" id="2.130.10.10">
    <property type="entry name" value="YVTN repeat-like/Quinoprotein amine dehydrogenase"/>
    <property type="match status" value="2"/>
</dbReference>
<evidence type="ECO:0000256" key="3">
    <source>
        <dbReference type="ARBA" id="ARBA00022737"/>
    </source>
</evidence>